<name>A0A2A5ITH3_BACPU</name>
<sequence>MNIKTIPVHKINPSPYNPRIDLQPGDPEYDSLKQSIEKFGYVDPLIWNERTGHLVGGHQRFKVLMEDNPSDIPVSVVSLNEQDEKALNIALNKIDGEWDEYKLTELLKDLEGSGYDLSLTGFSDAELEDVLNDLEHTGQGGAVSESHEIDLDEYGDDQFEHTCPKCGFSFNE</sequence>
<dbReference type="InterPro" id="IPR003115">
    <property type="entry name" value="ParB_N"/>
</dbReference>
<protein>
    <submittedName>
        <fullName evidence="2">Transcriptional regulator</fullName>
    </submittedName>
</protein>
<evidence type="ECO:0000313" key="2">
    <source>
        <dbReference type="EMBL" id="PCK20277.1"/>
    </source>
</evidence>
<dbReference type="SUPFAM" id="SSF110849">
    <property type="entry name" value="ParB/Sulfiredoxin"/>
    <property type="match status" value="1"/>
</dbReference>
<comment type="caution">
    <text evidence="2">The sequence shown here is derived from an EMBL/GenBank/DDBJ whole genome shotgun (WGS) entry which is preliminary data.</text>
</comment>
<dbReference type="Pfam" id="PF02195">
    <property type="entry name" value="ParB_N"/>
    <property type="match status" value="1"/>
</dbReference>
<dbReference type="EMBL" id="NKHG01000100">
    <property type="protein sequence ID" value="PCK20277.1"/>
    <property type="molecule type" value="Genomic_DNA"/>
</dbReference>
<feature type="domain" description="ParB-like N-terminal" evidence="1">
    <location>
        <begin position="4"/>
        <end position="93"/>
    </location>
</feature>
<accession>A0A2A5ITH3</accession>
<dbReference type="Proteomes" id="UP000228754">
    <property type="component" value="Unassembled WGS sequence"/>
</dbReference>
<reference evidence="2 3" key="1">
    <citation type="submission" date="2017-06" db="EMBL/GenBank/DDBJ databases">
        <title>Draft Genome Sequence of Bacillus sp Strain 36R Isolated from saline sediment at Atanasia, Sonora, Mexico.</title>
        <authorList>
            <person name="Sanchez Diaz R."/>
            <person name="Quiroz Macias M.E."/>
            <person name="Ibarra Gamez J.C."/>
            <person name="Enciso Ibarra J."/>
            <person name="Gomez Gil B."/>
            <person name="Galaviz Silva L."/>
        </authorList>
    </citation>
    <scope>NUCLEOTIDE SEQUENCE [LARGE SCALE GENOMIC DNA]</scope>
    <source>
        <strain evidence="2 3">36R_ATNSAL</strain>
    </source>
</reference>
<dbReference type="SMART" id="SM00470">
    <property type="entry name" value="ParB"/>
    <property type="match status" value="1"/>
</dbReference>
<dbReference type="CDD" id="cd16401">
    <property type="entry name" value="ParB_N_like_MT"/>
    <property type="match status" value="1"/>
</dbReference>
<gene>
    <name evidence="2" type="ORF">CEY02_13955</name>
</gene>
<evidence type="ECO:0000313" key="3">
    <source>
        <dbReference type="Proteomes" id="UP000228754"/>
    </source>
</evidence>
<dbReference type="InterPro" id="IPR036086">
    <property type="entry name" value="ParB/Sulfiredoxin_sf"/>
</dbReference>
<dbReference type="OrthoDB" id="9800801at2"/>
<dbReference type="Gene3D" id="3.90.1530.10">
    <property type="entry name" value="Conserved hypothetical protein from pyrococcus furiosus pfu- 392566-001, ParB domain"/>
    <property type="match status" value="1"/>
</dbReference>
<organism evidence="2 3">
    <name type="scientific">Bacillus pumilus</name>
    <name type="common">Bacillus mesentericus</name>
    <dbReference type="NCBI Taxonomy" id="1408"/>
    <lineage>
        <taxon>Bacteria</taxon>
        <taxon>Bacillati</taxon>
        <taxon>Bacillota</taxon>
        <taxon>Bacilli</taxon>
        <taxon>Bacillales</taxon>
        <taxon>Bacillaceae</taxon>
        <taxon>Bacillus</taxon>
    </lineage>
</organism>
<dbReference type="AlphaFoldDB" id="A0A2A5ITH3"/>
<evidence type="ECO:0000259" key="1">
    <source>
        <dbReference type="SMART" id="SM00470"/>
    </source>
</evidence>
<proteinExistence type="predicted"/>